<evidence type="ECO:0000256" key="4">
    <source>
        <dbReference type="SAM" id="Phobius"/>
    </source>
</evidence>
<keyword evidence="8" id="KW-1185">Reference proteome</keyword>
<feature type="transmembrane region" description="Helical" evidence="4">
    <location>
        <begin position="156"/>
        <end position="178"/>
    </location>
</feature>
<feature type="transmembrane region" description="Helical" evidence="4">
    <location>
        <begin position="25"/>
        <end position="45"/>
    </location>
</feature>
<evidence type="ECO:0000313" key="7">
    <source>
        <dbReference type="Proteomes" id="UP000216107"/>
    </source>
</evidence>
<sequence>MPFEAPAARVRERLARLVELRPQEFIVLAWAWLYVLALMAAYYVIRPIRDTMGVEGGVENLQWLFTGTLLAMLAINPPYAALVRRLPRVRFITWTYLFFATNLIGFIFLLQAADEMQRIWIGRGFFIWVSVFNLFVVSVFWALMVDVFRAEQARRLFGLISAGATVGAICGSARASGLASRLEAHWLLSASALLLLLAVLAVRRLSQLAPHLREPGSDAAAAAEREAEAPVGGSILSGLTHMLRSPYLLGIGAYILLFTVTSTFLYFQQASIVRDHFPDRASRTAFFANVDLVVNILTLLLQVFLTSRFIKCFGVAIAAAVLPALSLAGFGLLALAPTVAAIVAVQVLRRVANFGLAKPTREMLFTVLPREDKYKAKSVLDTVVYRSGDQLGSWSYALLGSLGAGVAGVALTAVPLAALWVGNALWLGRRQKQLAAEAAQR</sequence>
<feature type="transmembrane region" description="Helical" evidence="4">
    <location>
        <begin position="94"/>
        <end position="113"/>
    </location>
</feature>
<feature type="transmembrane region" description="Helical" evidence="4">
    <location>
        <begin position="394"/>
        <end position="422"/>
    </location>
</feature>
<keyword evidence="2 4" id="KW-1133">Transmembrane helix</keyword>
<comment type="caution">
    <text evidence="6">The sequence shown here is derived from an EMBL/GenBank/DDBJ whole genome shotgun (WGS) entry which is preliminary data.</text>
</comment>
<accession>A0A272EP61</accession>
<dbReference type="InterPro" id="IPR011701">
    <property type="entry name" value="MFS"/>
</dbReference>
<feature type="transmembrane region" description="Helical" evidence="4">
    <location>
        <begin position="286"/>
        <end position="305"/>
    </location>
</feature>
<dbReference type="SUPFAM" id="SSF103473">
    <property type="entry name" value="MFS general substrate transporter"/>
    <property type="match status" value="1"/>
</dbReference>
<dbReference type="GO" id="GO:0022857">
    <property type="term" value="F:transmembrane transporter activity"/>
    <property type="evidence" value="ECO:0007669"/>
    <property type="project" value="InterPro"/>
</dbReference>
<protein>
    <submittedName>
        <fullName evidence="6">MFS transporter</fullName>
    </submittedName>
</protein>
<evidence type="ECO:0000313" key="8">
    <source>
        <dbReference type="Proteomes" id="UP000623509"/>
    </source>
</evidence>
<dbReference type="PANTHER" id="PTHR43596:SF1">
    <property type="entry name" value="ADP,ATP CARRIER PROTEIN"/>
    <property type="match status" value="1"/>
</dbReference>
<reference evidence="5 8" key="1">
    <citation type="submission" date="2016-08" db="EMBL/GenBank/DDBJ databases">
        <title>Candidatus Dactylopiibacterium carminicum genome sequence.</title>
        <authorList>
            <person name="Ramirez-Puebla S.T."/>
            <person name="Ormeno-Orrillo E."/>
            <person name="Vera-Ponce De Leon A."/>
            <person name="Luis L."/>
            <person name="Sanchez-Flores A."/>
            <person name="Monica R."/>
            <person name="Martinez-Romero E."/>
        </authorList>
    </citation>
    <scope>NUCLEOTIDE SEQUENCE [LARGE SCALE GENOMIC DNA]</scope>
    <source>
        <strain evidence="5">END1</strain>
    </source>
</reference>
<evidence type="ECO:0000256" key="2">
    <source>
        <dbReference type="ARBA" id="ARBA00022989"/>
    </source>
</evidence>
<feature type="transmembrane region" description="Helical" evidence="4">
    <location>
        <begin position="61"/>
        <end position="82"/>
    </location>
</feature>
<dbReference type="EMBL" id="MDUX01000057">
    <property type="protein sequence ID" value="KAF7598245.1"/>
    <property type="molecule type" value="Genomic_DNA"/>
</dbReference>
<dbReference type="PANTHER" id="PTHR43596">
    <property type="entry name" value="ADP,ATP CARRIER PROTEIN"/>
    <property type="match status" value="1"/>
</dbReference>
<feature type="transmembrane region" description="Helical" evidence="4">
    <location>
        <begin position="125"/>
        <end position="144"/>
    </location>
</feature>
<name>A0A272EP61_9RHOO</name>
<dbReference type="CDD" id="cd06174">
    <property type="entry name" value="MFS"/>
    <property type="match status" value="1"/>
</dbReference>
<dbReference type="Pfam" id="PF07690">
    <property type="entry name" value="MFS_1"/>
    <property type="match status" value="1"/>
</dbReference>
<gene>
    <name evidence="5" type="ORF">BGI27_14415</name>
    <name evidence="6" type="ORF">CGU29_14045</name>
</gene>
<evidence type="ECO:0000313" key="5">
    <source>
        <dbReference type="EMBL" id="KAF7598245.1"/>
    </source>
</evidence>
<reference evidence="6 7" key="2">
    <citation type="submission" date="2017-07" db="EMBL/GenBank/DDBJ databases">
        <title>Candidatus Dactylopiibacterium carminicum, a nitrogen-fixing symbiont of the cochineal insect Dactylopius coccus and Dactylopius opuntiae (Hemiptera: Coccoidea: Dactylopiidae).</title>
        <authorList>
            <person name="Vera A."/>
        </authorList>
    </citation>
    <scope>NUCLEOTIDE SEQUENCE [LARGE SCALE GENOMIC DNA]</scope>
    <source>
        <strain evidence="6 7">NFDCM</strain>
    </source>
</reference>
<dbReference type="OrthoDB" id="199378at2"/>
<proteinExistence type="predicted"/>
<evidence type="ECO:0000256" key="1">
    <source>
        <dbReference type="ARBA" id="ARBA00022692"/>
    </source>
</evidence>
<feature type="transmembrane region" description="Helical" evidence="4">
    <location>
        <begin position="184"/>
        <end position="202"/>
    </location>
</feature>
<evidence type="ECO:0000313" key="6">
    <source>
        <dbReference type="EMBL" id="PAS91899.1"/>
    </source>
</evidence>
<keyword evidence="3 4" id="KW-0472">Membrane</keyword>
<feature type="transmembrane region" description="Helical" evidence="4">
    <location>
        <begin position="312"/>
        <end position="345"/>
    </location>
</feature>
<keyword evidence="1 4" id="KW-0812">Transmembrane</keyword>
<dbReference type="Proteomes" id="UP000216107">
    <property type="component" value="Unassembled WGS sequence"/>
</dbReference>
<dbReference type="InterPro" id="IPR036259">
    <property type="entry name" value="MFS_trans_sf"/>
</dbReference>
<dbReference type="RefSeq" id="WP_095525548.1">
    <property type="nucleotide sequence ID" value="NZ_MDUX01000057.1"/>
</dbReference>
<dbReference type="Proteomes" id="UP000623509">
    <property type="component" value="Unassembled WGS sequence"/>
</dbReference>
<evidence type="ECO:0000256" key="3">
    <source>
        <dbReference type="ARBA" id="ARBA00023136"/>
    </source>
</evidence>
<feature type="transmembrane region" description="Helical" evidence="4">
    <location>
        <begin position="247"/>
        <end position="266"/>
    </location>
</feature>
<dbReference type="EMBL" id="NMRN01000055">
    <property type="protein sequence ID" value="PAS91899.1"/>
    <property type="molecule type" value="Genomic_DNA"/>
</dbReference>
<organism evidence="6 7">
    <name type="scientific">Candidatus Dactylopiibacterium carminicum</name>
    <dbReference type="NCBI Taxonomy" id="857335"/>
    <lineage>
        <taxon>Bacteria</taxon>
        <taxon>Pseudomonadati</taxon>
        <taxon>Pseudomonadota</taxon>
        <taxon>Betaproteobacteria</taxon>
        <taxon>Rhodocyclales</taxon>
        <taxon>Rhodocyclaceae</taxon>
        <taxon>Candidatus Dactylopiibacterium</taxon>
    </lineage>
</organism>
<dbReference type="AlphaFoldDB" id="A0A272EP61"/>
<dbReference type="Gene3D" id="1.20.1250.20">
    <property type="entry name" value="MFS general substrate transporter like domains"/>
    <property type="match status" value="1"/>
</dbReference>